<dbReference type="SMART" id="SM01233">
    <property type="entry name" value="HABP4_PAI-RBP1"/>
    <property type="match status" value="1"/>
</dbReference>
<dbReference type="GO" id="GO:0005634">
    <property type="term" value="C:nucleus"/>
    <property type="evidence" value="ECO:0007669"/>
    <property type="project" value="TreeGrafter"/>
</dbReference>
<dbReference type="GO" id="GO:0005737">
    <property type="term" value="C:cytoplasm"/>
    <property type="evidence" value="ECO:0007669"/>
    <property type="project" value="TreeGrafter"/>
</dbReference>
<gene>
    <name evidence="3" type="ORF">EC957_010636</name>
</gene>
<feature type="compositionally biased region" description="Basic and acidic residues" evidence="1">
    <location>
        <begin position="82"/>
        <end position="98"/>
    </location>
</feature>
<sequence>MASTNMFDLLNDDAQDQEIKVPAIAKAAPSKPAAKATPAAGAGGASRSAGGDNRGPRKEGGAGGARQNRPRPANNDANEAPRGPRFDRAPRGEGESIPRSHGTRGTRGGRGGRGGVRHGGFDRHSGTGIVDSEKKEHNRLGDATTAPLEGEKDAQEIARESAAPSPEPAEPEVAVKTLDDYLQEKAAKALKLSLPETRAANAGADDSKWKDAKVLEVEETADFIKMSKDSVAKSRKGKKEGKVLITDIDLRFTEPARDPAPRGAFRGGRGGGDRGDRGGRGGRGGARGGRGGSSNHASSGPRRSGGGASVNVDDTELFPSLGSQ</sequence>
<protein>
    <recommendedName>
        <fullName evidence="2">Hyaluronan/mRNA-binding protein domain-containing protein</fullName>
    </recommendedName>
</protein>
<comment type="caution">
    <text evidence="3">The sequence shown here is derived from an EMBL/GenBank/DDBJ whole genome shotgun (WGS) entry which is preliminary data.</text>
</comment>
<dbReference type="InterPro" id="IPR039764">
    <property type="entry name" value="HABP4/SERBP1-like"/>
</dbReference>
<dbReference type="AlphaFoldDB" id="A0A9P6F9M3"/>
<feature type="region of interest" description="Disordered" evidence="1">
    <location>
        <begin position="21"/>
        <end position="172"/>
    </location>
</feature>
<evidence type="ECO:0000313" key="3">
    <source>
        <dbReference type="EMBL" id="KAF9545655.1"/>
    </source>
</evidence>
<feature type="compositionally biased region" description="Gly residues" evidence="1">
    <location>
        <begin position="281"/>
        <end position="292"/>
    </location>
</feature>
<dbReference type="GO" id="GO:0003723">
    <property type="term" value="F:RNA binding"/>
    <property type="evidence" value="ECO:0007669"/>
    <property type="project" value="InterPro"/>
</dbReference>
<evidence type="ECO:0000313" key="4">
    <source>
        <dbReference type="Proteomes" id="UP000723463"/>
    </source>
</evidence>
<keyword evidence="4" id="KW-1185">Reference proteome</keyword>
<feature type="compositionally biased region" description="Gly residues" evidence="1">
    <location>
        <begin position="105"/>
        <end position="118"/>
    </location>
</feature>
<name>A0A9P6F9M3_9FUNG</name>
<feature type="compositionally biased region" description="Basic and acidic residues" evidence="1">
    <location>
        <begin position="149"/>
        <end position="159"/>
    </location>
</feature>
<dbReference type="Proteomes" id="UP000723463">
    <property type="component" value="Unassembled WGS sequence"/>
</dbReference>
<feature type="compositionally biased region" description="Basic and acidic residues" evidence="1">
    <location>
        <begin position="248"/>
        <end position="260"/>
    </location>
</feature>
<feature type="compositionally biased region" description="Basic and acidic residues" evidence="1">
    <location>
        <begin position="119"/>
        <end position="140"/>
    </location>
</feature>
<dbReference type="PANTHER" id="PTHR12299">
    <property type="entry name" value="HYALURONIC ACID-BINDING PROTEIN 4"/>
    <property type="match status" value="1"/>
</dbReference>
<dbReference type="InterPro" id="IPR006861">
    <property type="entry name" value="HABP4_PAIRBP1-bd"/>
</dbReference>
<feature type="domain" description="Hyaluronan/mRNA-binding protein" evidence="2">
    <location>
        <begin position="117"/>
        <end position="203"/>
    </location>
</feature>
<feature type="region of interest" description="Disordered" evidence="1">
    <location>
        <begin position="248"/>
        <end position="324"/>
    </location>
</feature>
<accession>A0A9P6F9M3</accession>
<evidence type="ECO:0000256" key="1">
    <source>
        <dbReference type="SAM" id="MobiDB-lite"/>
    </source>
</evidence>
<organism evidence="3 4">
    <name type="scientific">Mortierella hygrophila</name>
    <dbReference type="NCBI Taxonomy" id="979708"/>
    <lineage>
        <taxon>Eukaryota</taxon>
        <taxon>Fungi</taxon>
        <taxon>Fungi incertae sedis</taxon>
        <taxon>Mucoromycota</taxon>
        <taxon>Mortierellomycotina</taxon>
        <taxon>Mortierellomycetes</taxon>
        <taxon>Mortierellales</taxon>
        <taxon>Mortierellaceae</taxon>
        <taxon>Mortierella</taxon>
    </lineage>
</organism>
<dbReference type="EMBL" id="JAAAXW010000068">
    <property type="protein sequence ID" value="KAF9545655.1"/>
    <property type="molecule type" value="Genomic_DNA"/>
</dbReference>
<reference evidence="3" key="1">
    <citation type="journal article" date="2020" name="Fungal Divers.">
        <title>Resolving the Mortierellaceae phylogeny through synthesis of multi-gene phylogenetics and phylogenomics.</title>
        <authorList>
            <person name="Vandepol N."/>
            <person name="Liber J."/>
            <person name="Desiro A."/>
            <person name="Na H."/>
            <person name="Kennedy M."/>
            <person name="Barry K."/>
            <person name="Grigoriev I.V."/>
            <person name="Miller A.N."/>
            <person name="O'Donnell K."/>
            <person name="Stajich J.E."/>
            <person name="Bonito G."/>
        </authorList>
    </citation>
    <scope>NUCLEOTIDE SEQUENCE</scope>
    <source>
        <strain evidence="3">NRRL 2591</strain>
    </source>
</reference>
<feature type="compositionally biased region" description="Low complexity" evidence="1">
    <location>
        <begin position="23"/>
        <end position="51"/>
    </location>
</feature>
<proteinExistence type="predicted"/>
<dbReference type="Gene3D" id="6.10.140.1040">
    <property type="match status" value="1"/>
</dbReference>
<dbReference type="PANTHER" id="PTHR12299:SF17">
    <property type="entry name" value="AT19571P-RELATED"/>
    <property type="match status" value="1"/>
</dbReference>
<evidence type="ECO:0000259" key="2">
    <source>
        <dbReference type="SMART" id="SM01233"/>
    </source>
</evidence>